<dbReference type="Gene3D" id="1.10.10.10">
    <property type="entry name" value="Winged helix-like DNA-binding domain superfamily/Winged helix DNA-binding domain"/>
    <property type="match status" value="1"/>
</dbReference>
<dbReference type="InterPro" id="IPR036388">
    <property type="entry name" value="WH-like_DNA-bd_sf"/>
</dbReference>
<dbReference type="AlphaFoldDB" id="A0A8J6Q3I3"/>
<dbReference type="InterPro" id="IPR036390">
    <property type="entry name" value="WH_DNA-bd_sf"/>
</dbReference>
<dbReference type="SUPFAM" id="SSF46785">
    <property type="entry name" value="Winged helix' DNA-binding domain"/>
    <property type="match status" value="1"/>
</dbReference>
<evidence type="ECO:0008006" key="3">
    <source>
        <dbReference type="Google" id="ProtNLM"/>
    </source>
</evidence>
<comment type="caution">
    <text evidence="1">The sequence shown here is derived from an EMBL/GenBank/DDBJ whole genome shotgun (WGS) entry which is preliminary data.</text>
</comment>
<evidence type="ECO:0000313" key="1">
    <source>
        <dbReference type="EMBL" id="MBD0833719.1"/>
    </source>
</evidence>
<keyword evidence="2" id="KW-1185">Reference proteome</keyword>
<evidence type="ECO:0000313" key="2">
    <source>
        <dbReference type="Proteomes" id="UP000600588"/>
    </source>
</evidence>
<dbReference type="EMBL" id="JACVXB010000014">
    <property type="protein sequence ID" value="MBD0833719.1"/>
    <property type="molecule type" value="Genomic_DNA"/>
</dbReference>
<dbReference type="Proteomes" id="UP000600588">
    <property type="component" value="Unassembled WGS sequence"/>
</dbReference>
<name>A0A8J6Q3I3_9FLAO</name>
<reference evidence="1 2" key="1">
    <citation type="submission" date="2020-09" db="EMBL/GenBank/DDBJ databases">
        <title>TT11 complete genome.</title>
        <authorList>
            <person name="Wu Z."/>
        </authorList>
    </citation>
    <scope>NUCLEOTIDE SEQUENCE [LARGE SCALE GENOMIC DNA]</scope>
    <source>
        <strain evidence="1 2">TT11</strain>
    </source>
</reference>
<sequence length="66" mass="8329">MTYAERKEKEEYLLYLIKQKRLYSLKEVADNFDCSERTLKRIIFHLRDEGYNIKYCRKKHKYFLEE</sequence>
<protein>
    <recommendedName>
        <fullName evidence="3">Helix-turn-helix type 11 domain-containing protein</fullName>
    </recommendedName>
</protein>
<dbReference type="RefSeq" id="WP_188231499.1">
    <property type="nucleotide sequence ID" value="NZ_JACVXB010000014.1"/>
</dbReference>
<accession>A0A8J6Q3I3</accession>
<proteinExistence type="predicted"/>
<gene>
    <name evidence="1" type="ORF">ICJ83_16420</name>
</gene>
<organism evidence="1 2">
    <name type="scientific">Aestuariibaculum sediminum</name>
    <dbReference type="NCBI Taxonomy" id="2770637"/>
    <lineage>
        <taxon>Bacteria</taxon>
        <taxon>Pseudomonadati</taxon>
        <taxon>Bacteroidota</taxon>
        <taxon>Flavobacteriia</taxon>
        <taxon>Flavobacteriales</taxon>
        <taxon>Flavobacteriaceae</taxon>
    </lineage>
</organism>